<dbReference type="KEGG" id="mmil:sm9_0025"/>
<keyword evidence="3" id="KW-1185">Reference proteome</keyword>
<dbReference type="EMBL" id="CP011266">
    <property type="protein sequence ID" value="ALT67835.1"/>
    <property type="molecule type" value="Genomic_DNA"/>
</dbReference>
<dbReference type="Proteomes" id="UP000067738">
    <property type="component" value="Chromosome"/>
</dbReference>
<reference evidence="2 3" key="1">
    <citation type="submission" date="2015-04" db="EMBL/GenBank/DDBJ databases">
        <title>The complete genome sequence of the rumen methanogen Methanobrevibacter millerae SM9.</title>
        <authorList>
            <person name="Leahy S.C."/>
            <person name="Kelly W.J."/>
            <person name="Pacheco D.M."/>
            <person name="Li D."/>
            <person name="Altermann E."/>
            <person name="Attwood G.T."/>
        </authorList>
    </citation>
    <scope>NUCLEOTIDE SEQUENCE [LARGE SCALE GENOMIC DNA]</scope>
    <source>
        <strain evidence="2 3">SM9</strain>
    </source>
</reference>
<proteinExistence type="predicted"/>
<accession>A0A0U3CDF5</accession>
<name>A0A0U3CDF5_9EURY</name>
<dbReference type="AlphaFoldDB" id="A0A0U3CDF5"/>
<evidence type="ECO:0000313" key="3">
    <source>
        <dbReference type="Proteomes" id="UP000067738"/>
    </source>
</evidence>
<evidence type="ECO:0000256" key="1">
    <source>
        <dbReference type="SAM" id="MobiDB-lite"/>
    </source>
</evidence>
<feature type="compositionally biased region" description="Acidic residues" evidence="1">
    <location>
        <begin position="62"/>
        <end position="94"/>
    </location>
</feature>
<evidence type="ECO:0000313" key="2">
    <source>
        <dbReference type="EMBL" id="ALT67835.1"/>
    </source>
</evidence>
<feature type="region of interest" description="Disordered" evidence="1">
    <location>
        <begin position="33"/>
        <end position="138"/>
    </location>
</feature>
<protein>
    <submittedName>
        <fullName evidence="2">Uncharacterized protein</fullName>
    </submittedName>
</protein>
<dbReference type="PATRIC" id="fig|230361.4.peg.25"/>
<sequence length="205" mass="23523">MARGLGKGLNSLIPEIYDEDFDSNSAQSLEDILNEQSSEESTVEEKNEEILDENSEEKISEDSDDLEEISEDTVDEEESDVEDVVDDDRQEDEEEHKSEETTNEEIQEESPLDIRESEDVSGDESDKDSLPNPQEIKRQENIAEVLGIVDKNPRITLWSSRSAAVFRYLRKTEPEFSISREASILIDEAVSKKYPEIWDLFEDLK</sequence>
<organism evidence="2 3">
    <name type="scientific">Methanobrevibacter millerae</name>
    <dbReference type="NCBI Taxonomy" id="230361"/>
    <lineage>
        <taxon>Archaea</taxon>
        <taxon>Methanobacteriati</taxon>
        <taxon>Methanobacteriota</taxon>
        <taxon>Methanomada group</taxon>
        <taxon>Methanobacteria</taxon>
        <taxon>Methanobacteriales</taxon>
        <taxon>Methanobacteriaceae</taxon>
        <taxon>Methanobrevibacter</taxon>
    </lineage>
</organism>
<feature type="compositionally biased region" description="Acidic residues" evidence="1">
    <location>
        <begin position="101"/>
        <end position="111"/>
    </location>
</feature>
<gene>
    <name evidence="2" type="ORF">sm9_0025</name>
</gene>